<organism evidence="2 3">
    <name type="scientific">Portibacter lacus</name>
    <dbReference type="NCBI Taxonomy" id="1099794"/>
    <lineage>
        <taxon>Bacteria</taxon>
        <taxon>Pseudomonadati</taxon>
        <taxon>Bacteroidota</taxon>
        <taxon>Saprospiria</taxon>
        <taxon>Saprospirales</taxon>
        <taxon>Haliscomenobacteraceae</taxon>
        <taxon>Portibacter</taxon>
    </lineage>
</organism>
<reference evidence="2" key="1">
    <citation type="journal article" date="2014" name="Int. J. Syst. Evol. Microbiol.">
        <title>Complete genome sequence of Corynebacterium casei LMG S-19264T (=DSM 44701T), isolated from a smear-ripened cheese.</title>
        <authorList>
            <consortium name="US DOE Joint Genome Institute (JGI-PGF)"/>
            <person name="Walter F."/>
            <person name="Albersmeier A."/>
            <person name="Kalinowski J."/>
            <person name="Ruckert C."/>
        </authorList>
    </citation>
    <scope>NUCLEOTIDE SEQUENCE</scope>
    <source>
        <strain evidence="2">NBRC 108769</strain>
    </source>
</reference>
<evidence type="ECO:0000256" key="1">
    <source>
        <dbReference type="SAM" id="Phobius"/>
    </source>
</evidence>
<protein>
    <recommendedName>
        <fullName evidence="4">DUF2306 domain-containing protein</fullName>
    </recommendedName>
</protein>
<sequence length="220" mass="26201">MNQAKRLVFKSIWYLSIVYFSYLMLLITVQYIPIDFEVAFLRVKEEAMSKMHYQLAFFSHVYTSIIVLLVGITQFSETIRKRYAFVHRNLGKLYVLLVLVIASPSGFIMALYANGGIYSKISFGLQAILWFYFTFAALRFARQRKWEQHQQFMIRSYALTLSAISLRLFKWIIANTLELPPMDTYRIVSWLGWIFNLVIAELYIYYFIRKNNRVFTKNKH</sequence>
<feature type="transmembrane region" description="Helical" evidence="1">
    <location>
        <begin position="121"/>
        <end position="140"/>
    </location>
</feature>
<dbReference type="Proteomes" id="UP001156666">
    <property type="component" value="Unassembled WGS sequence"/>
</dbReference>
<feature type="transmembrane region" description="Helical" evidence="1">
    <location>
        <begin position="52"/>
        <end position="72"/>
    </location>
</feature>
<comment type="caution">
    <text evidence="2">The sequence shown here is derived from an EMBL/GenBank/DDBJ whole genome shotgun (WGS) entry which is preliminary data.</text>
</comment>
<keyword evidence="1" id="KW-0472">Membrane</keyword>
<dbReference type="InterPro" id="IPR018750">
    <property type="entry name" value="DUF2306_membrane"/>
</dbReference>
<keyword evidence="3" id="KW-1185">Reference proteome</keyword>
<dbReference type="EMBL" id="BSOH01000011">
    <property type="protein sequence ID" value="GLR17435.1"/>
    <property type="molecule type" value="Genomic_DNA"/>
</dbReference>
<dbReference type="AlphaFoldDB" id="A0AA37SSV5"/>
<proteinExistence type="predicted"/>
<name>A0AA37SSV5_9BACT</name>
<keyword evidence="1" id="KW-0812">Transmembrane</keyword>
<feature type="transmembrane region" description="Helical" evidence="1">
    <location>
        <begin position="93"/>
        <end position="115"/>
    </location>
</feature>
<dbReference type="Pfam" id="PF10067">
    <property type="entry name" value="DUF2306"/>
    <property type="match status" value="1"/>
</dbReference>
<evidence type="ECO:0000313" key="2">
    <source>
        <dbReference type="EMBL" id="GLR17435.1"/>
    </source>
</evidence>
<reference evidence="2" key="2">
    <citation type="submission" date="2023-01" db="EMBL/GenBank/DDBJ databases">
        <title>Draft genome sequence of Portibacter lacus strain NBRC 108769.</title>
        <authorList>
            <person name="Sun Q."/>
            <person name="Mori K."/>
        </authorList>
    </citation>
    <scope>NUCLEOTIDE SEQUENCE</scope>
    <source>
        <strain evidence="2">NBRC 108769</strain>
    </source>
</reference>
<feature type="transmembrane region" description="Helical" evidence="1">
    <location>
        <begin position="152"/>
        <end position="173"/>
    </location>
</feature>
<evidence type="ECO:0000313" key="3">
    <source>
        <dbReference type="Proteomes" id="UP001156666"/>
    </source>
</evidence>
<feature type="transmembrane region" description="Helical" evidence="1">
    <location>
        <begin position="12"/>
        <end position="32"/>
    </location>
</feature>
<evidence type="ECO:0008006" key="4">
    <source>
        <dbReference type="Google" id="ProtNLM"/>
    </source>
</evidence>
<accession>A0AA37SSV5</accession>
<dbReference type="RefSeq" id="WP_235294143.1">
    <property type="nucleotide sequence ID" value="NZ_BSOH01000011.1"/>
</dbReference>
<keyword evidence="1" id="KW-1133">Transmembrane helix</keyword>
<feature type="transmembrane region" description="Helical" evidence="1">
    <location>
        <begin position="185"/>
        <end position="208"/>
    </location>
</feature>
<gene>
    <name evidence="2" type="ORF">GCM10007940_20500</name>
</gene>